<comment type="caution">
    <text evidence="1">The sequence shown here is derived from an EMBL/GenBank/DDBJ whole genome shotgun (WGS) entry which is preliminary data.</text>
</comment>
<dbReference type="Proteomes" id="UP000233293">
    <property type="component" value="Unassembled WGS sequence"/>
</dbReference>
<protein>
    <submittedName>
        <fullName evidence="1">Uncharacterized protein</fullName>
    </submittedName>
</protein>
<evidence type="ECO:0000313" key="2">
    <source>
        <dbReference type="Proteomes" id="UP000233293"/>
    </source>
</evidence>
<dbReference type="AlphaFoldDB" id="A0A2N3PMR7"/>
<keyword evidence="2" id="KW-1185">Reference proteome</keyword>
<evidence type="ECO:0000313" key="1">
    <source>
        <dbReference type="EMBL" id="PKU21681.1"/>
    </source>
</evidence>
<accession>A0A2N3PMR7</accession>
<dbReference type="EMBL" id="PIUM01000047">
    <property type="protein sequence ID" value="PKU21681.1"/>
    <property type="molecule type" value="Genomic_DNA"/>
</dbReference>
<name>A0A2N3PMR7_9PROT</name>
<organism evidence="1 2">
    <name type="scientific">Telmatospirillum siberiense</name>
    <dbReference type="NCBI Taxonomy" id="382514"/>
    <lineage>
        <taxon>Bacteria</taxon>
        <taxon>Pseudomonadati</taxon>
        <taxon>Pseudomonadota</taxon>
        <taxon>Alphaproteobacteria</taxon>
        <taxon>Rhodospirillales</taxon>
        <taxon>Rhodospirillaceae</taxon>
        <taxon>Telmatospirillum</taxon>
    </lineage>
</organism>
<proteinExistence type="predicted"/>
<sequence>MYFRGDVTVKDAEKAMQDGTRRVVRRRAMERLPDVGRFIDAGDPGVSGMARLEAIAGGEVP</sequence>
<gene>
    <name evidence="1" type="ORF">CWS72_25495</name>
</gene>
<reference evidence="2" key="1">
    <citation type="submission" date="2017-12" db="EMBL/GenBank/DDBJ databases">
        <title>Draft genome sequence of Telmatospirillum siberiense 26-4b1T, an acidotolerant peatland alphaproteobacterium potentially involved in sulfur cycling.</title>
        <authorList>
            <person name="Hausmann B."/>
            <person name="Pjevac P."/>
            <person name="Schreck K."/>
            <person name="Herbold C.W."/>
            <person name="Daims H."/>
            <person name="Wagner M."/>
            <person name="Pester M."/>
            <person name="Loy A."/>
        </authorList>
    </citation>
    <scope>NUCLEOTIDE SEQUENCE [LARGE SCALE GENOMIC DNA]</scope>
    <source>
        <strain evidence="2">26-4b1</strain>
    </source>
</reference>